<protein>
    <submittedName>
        <fullName evidence="3">Orphan protein</fullName>
    </submittedName>
</protein>
<name>A0A068WH85_ECHGR</name>
<evidence type="ECO:0000313" key="2">
    <source>
        <dbReference type="Proteomes" id="UP000492820"/>
    </source>
</evidence>
<reference evidence="1" key="2">
    <citation type="submission" date="2014-06" db="EMBL/GenBank/DDBJ databases">
        <authorList>
            <person name="Aslett M."/>
        </authorList>
    </citation>
    <scope>NUCLEOTIDE SEQUENCE</scope>
</reference>
<accession>A0A068WH85</accession>
<dbReference type="EMBL" id="LK028577">
    <property type="protein sequence ID" value="CDS17766.1"/>
    <property type="molecule type" value="Genomic_DNA"/>
</dbReference>
<dbReference type="WBParaSite" id="EgrG_001053300">
    <property type="protein sequence ID" value="EgrG_001053300"/>
    <property type="gene ID" value="EgrG_001053300"/>
</dbReference>
<reference evidence="3" key="3">
    <citation type="submission" date="2020-10" db="UniProtKB">
        <authorList>
            <consortium name="WormBaseParasite"/>
        </authorList>
    </citation>
    <scope>IDENTIFICATION</scope>
</reference>
<evidence type="ECO:0000313" key="1">
    <source>
        <dbReference type="EMBL" id="CDS17766.1"/>
    </source>
</evidence>
<sequence length="31" mass="3767">MSQTNNVEWCEQSLPEMRHNSKKCDETKKER</sequence>
<proteinExistence type="predicted"/>
<reference evidence="1 2" key="1">
    <citation type="journal article" date="2013" name="Nature">
        <title>The genomes of four tapeworm species reveal adaptations to parasitism.</title>
        <authorList>
            <person name="Tsai I.J."/>
            <person name="Zarowiecki M."/>
            <person name="Holroyd N."/>
            <person name="Garciarrubio A."/>
            <person name="Sanchez-Flores A."/>
            <person name="Brooks K.L."/>
            <person name="Tracey A."/>
            <person name="Bobes R.J."/>
            <person name="Fragoso G."/>
            <person name="Sciutto E."/>
            <person name="Aslett M."/>
            <person name="Beasley H."/>
            <person name="Bennett H.M."/>
            <person name="Cai J."/>
            <person name="Camicia F."/>
            <person name="Clark R."/>
            <person name="Cucher M."/>
            <person name="De Silva N."/>
            <person name="Day T.A."/>
            <person name="Deplazes P."/>
            <person name="Estrada K."/>
            <person name="Fernandez C."/>
            <person name="Holland P.W."/>
            <person name="Hou J."/>
            <person name="Hu S."/>
            <person name="Huckvale T."/>
            <person name="Hung S.S."/>
            <person name="Kamenetzky L."/>
            <person name="Keane J.A."/>
            <person name="Kiss F."/>
            <person name="Koziol U."/>
            <person name="Lambert O."/>
            <person name="Liu K."/>
            <person name="Luo X."/>
            <person name="Luo Y."/>
            <person name="Macchiaroli N."/>
            <person name="Nichol S."/>
            <person name="Paps J."/>
            <person name="Parkinson J."/>
            <person name="Pouchkina-Stantcheva N."/>
            <person name="Riddiford N."/>
            <person name="Rosenzvit M."/>
            <person name="Salinas G."/>
            <person name="Wasmuth J.D."/>
            <person name="Zamanian M."/>
            <person name="Zheng Y."/>
            <person name="Cai X."/>
            <person name="Soberon X."/>
            <person name="Olson P.D."/>
            <person name="Laclette J.P."/>
            <person name="Brehm K."/>
            <person name="Berriman M."/>
            <person name="Garciarrubio A."/>
            <person name="Bobes R.J."/>
            <person name="Fragoso G."/>
            <person name="Sanchez-Flores A."/>
            <person name="Estrada K."/>
            <person name="Cevallos M.A."/>
            <person name="Morett E."/>
            <person name="Gonzalez V."/>
            <person name="Portillo T."/>
            <person name="Ochoa-Leyva A."/>
            <person name="Jose M.V."/>
            <person name="Sciutto E."/>
            <person name="Landa A."/>
            <person name="Jimenez L."/>
            <person name="Valdes V."/>
            <person name="Carrero J.C."/>
            <person name="Larralde C."/>
            <person name="Morales-Montor J."/>
            <person name="Limon-Lason J."/>
            <person name="Soberon X."/>
            <person name="Laclette J.P."/>
        </authorList>
    </citation>
    <scope>NUCLEOTIDE SEQUENCE [LARGE SCALE GENOMIC DNA]</scope>
</reference>
<dbReference type="Proteomes" id="UP000492820">
    <property type="component" value="Unassembled WGS sequence"/>
</dbReference>
<dbReference type="AlphaFoldDB" id="A0A068WH85"/>
<evidence type="ECO:0000313" key="3">
    <source>
        <dbReference type="WBParaSite" id="EgrG_001053300"/>
    </source>
</evidence>
<organism evidence="1">
    <name type="scientific">Echinococcus granulosus</name>
    <name type="common">Hydatid tapeworm</name>
    <dbReference type="NCBI Taxonomy" id="6210"/>
    <lineage>
        <taxon>Eukaryota</taxon>
        <taxon>Metazoa</taxon>
        <taxon>Spiralia</taxon>
        <taxon>Lophotrochozoa</taxon>
        <taxon>Platyhelminthes</taxon>
        <taxon>Cestoda</taxon>
        <taxon>Eucestoda</taxon>
        <taxon>Cyclophyllidea</taxon>
        <taxon>Taeniidae</taxon>
        <taxon>Echinococcus</taxon>
        <taxon>Echinococcus granulosus group</taxon>
    </lineage>
</organism>
<gene>
    <name evidence="1" type="ORF">EgrG_001053300</name>
</gene>